<evidence type="ECO:0000256" key="1">
    <source>
        <dbReference type="ARBA" id="ARBA00004328"/>
    </source>
</evidence>
<keyword evidence="2" id="KW-0946">Virion</keyword>
<evidence type="ECO:0000313" key="4">
    <source>
        <dbReference type="Proteomes" id="UP000029889"/>
    </source>
</evidence>
<name>A0A097EYF4_9CAUD</name>
<keyword evidence="4" id="KW-1185">Reference proteome</keyword>
<dbReference type="EMBL" id="KM507819">
    <property type="protein sequence ID" value="AIT14463.1"/>
    <property type="molecule type" value="Genomic_DNA"/>
</dbReference>
<dbReference type="InterPro" id="IPR011050">
    <property type="entry name" value="Pectin_lyase_fold/virulence"/>
</dbReference>
<dbReference type="KEGG" id="vg:22111613"/>
<proteinExistence type="predicted"/>
<dbReference type="GO" id="GO:0051701">
    <property type="term" value="P:biological process involved in interaction with host"/>
    <property type="evidence" value="ECO:0007669"/>
    <property type="project" value="UniProtKB-ARBA"/>
</dbReference>
<dbReference type="Proteomes" id="UP000029889">
    <property type="component" value="Segment"/>
</dbReference>
<protein>
    <submittedName>
        <fullName evidence="3">Colanic acid-degrading protein</fullName>
    </submittedName>
</protein>
<sequence>MAVFSNFEGTMQPKFILGKKGASINFINDSVSIKDYLGEQFLPLKVGTSSDPNSAVNVKYLEDNPNALFGVVPPTDDVGKNNNTYFQIDEDGIVDIFAKSNGTWVKSLYINKKVLSSKNGGDFIGLITGGTVQQAQFYITPEEFGAKGDGETDDTAAVNLCAAYAKENKIQIQAGGNYRIKTAIYLEDVTWFGGTITGNGGTMVSVINSQIQFATLTGCYLKFFGGDGKFYFNKFINITSTAAFLMQGMTQPGTIDFCFNEMTQCKYGVLQQGTGEKMKVGRYSYNHIHDIYGDAIELNVINSHYPDGFVIEGNVIENVDGSNAPIPLSNWGIGIGVAGSGPYGLDAPDTQYVRNFVIKNNRLYNVRQCIHVELGMDFKILNNEVYPSSLVSVGTGLTTAGVITYGSKEFIIDGLTGHLLNDPSITNRMVSINWGVTSGRFAGPPRNFKISNLYIPESSILVYTSGSDNWLNNTELSNITCSKILWRGLPSSSKFSDIRTKELDVIGQHLSTEGEGGGIYTRSKYTYTNWTNCVVQDDCNVSKYSFSKMYVDRIDQSSNNFKVTTAIDGTGHRGPVLIPVVEQYYIPYDTFPGGRYFSEGTIIHKQSGGKYIVTVGGSFFGKYDTIRQTVAGQTYIEALGVSWGENQYAKAAGTEIIISGAGENGGDLRTYITRAVYVVNNVYRIDIADPIITATAAGAALKAAQPVTYITLP</sequence>
<accession>A0A097EYF4</accession>
<gene>
    <name evidence="3" type="primary">573</name>
    <name evidence="3" type="ORF">PBI_121Q_573</name>
</gene>
<dbReference type="OrthoDB" id="657at10239"/>
<dbReference type="InterPro" id="IPR012334">
    <property type="entry name" value="Pectin_lyas_fold"/>
</dbReference>
<dbReference type="SUPFAM" id="SSF51126">
    <property type="entry name" value="Pectin lyase-like"/>
    <property type="match status" value="1"/>
</dbReference>
<reference evidence="3 4" key="1">
    <citation type="submission" date="2014-09" db="EMBL/GenBank/DDBJ databases">
        <authorList>
            <person name="Lapin J.S."/>
            <person name="Pope W.H."/>
            <person name="Hua J."/>
            <person name="Ford M.E."/>
            <person name="Conway J.F."/>
            <person name="Hatfull G.F."/>
            <person name="Hendrix R.W."/>
        </authorList>
    </citation>
    <scope>NUCLEOTIDE SEQUENCE [LARGE SCALE GENOMIC DNA]</scope>
</reference>
<comment type="subcellular location">
    <subcellularLocation>
        <location evidence="1">Virion</location>
    </subcellularLocation>
</comment>
<dbReference type="GO" id="GO:0019058">
    <property type="term" value="P:viral life cycle"/>
    <property type="evidence" value="ECO:0007669"/>
    <property type="project" value="UniProtKB-ARBA"/>
</dbReference>
<evidence type="ECO:0000256" key="2">
    <source>
        <dbReference type="ARBA" id="ARBA00022844"/>
    </source>
</evidence>
<dbReference type="RefSeq" id="YP_009102160.1">
    <property type="nucleotide sequence ID" value="NC_025447.1"/>
</dbReference>
<dbReference type="SMR" id="A0A097EYF4"/>
<organism evidence="3 4">
    <name type="scientific">Escherichia phage 121Q</name>
    <dbReference type="NCBI Taxonomy" id="1555202"/>
    <lineage>
        <taxon>Viruses</taxon>
        <taxon>Duplodnaviria</taxon>
        <taxon>Heunggongvirae</taxon>
        <taxon>Uroviricota</taxon>
        <taxon>Caudoviricetes</taxon>
        <taxon>Asteriusvirus</taxon>
        <taxon>Asteriusvirus av121Q</taxon>
    </lineage>
</organism>
<dbReference type="GeneID" id="22111613"/>
<dbReference type="GO" id="GO:0044423">
    <property type="term" value="C:virion component"/>
    <property type="evidence" value="ECO:0007669"/>
    <property type="project" value="UniProtKB-KW"/>
</dbReference>
<evidence type="ECO:0000313" key="3">
    <source>
        <dbReference type="EMBL" id="AIT14463.1"/>
    </source>
</evidence>
<dbReference type="Gene3D" id="2.160.20.10">
    <property type="entry name" value="Single-stranded right-handed beta-helix, Pectin lyase-like"/>
    <property type="match status" value="1"/>
</dbReference>